<feature type="region of interest" description="Disordered" evidence="5">
    <location>
        <begin position="1516"/>
        <end position="1620"/>
    </location>
</feature>
<dbReference type="Proteomes" id="UP001215151">
    <property type="component" value="Unassembled WGS sequence"/>
</dbReference>
<feature type="compositionally biased region" description="Polar residues" evidence="5">
    <location>
        <begin position="1260"/>
        <end position="1272"/>
    </location>
</feature>
<feature type="compositionally biased region" description="Low complexity" evidence="5">
    <location>
        <begin position="1453"/>
        <end position="1465"/>
    </location>
</feature>
<evidence type="ECO:0000256" key="3">
    <source>
        <dbReference type="ARBA" id="ARBA00022989"/>
    </source>
</evidence>
<accession>A0AAD7TQV2</accession>
<reference evidence="8" key="1">
    <citation type="submission" date="2022-11" db="EMBL/GenBank/DDBJ databases">
        <title>Genome Sequence of Cubamyces cubensis.</title>
        <authorList>
            <person name="Buettner E."/>
        </authorList>
    </citation>
    <scope>NUCLEOTIDE SEQUENCE</scope>
    <source>
        <strain evidence="8">MPL-01</strain>
    </source>
</reference>
<evidence type="ECO:0000256" key="4">
    <source>
        <dbReference type="ARBA" id="ARBA00023136"/>
    </source>
</evidence>
<feature type="transmembrane region" description="Helical" evidence="6">
    <location>
        <begin position="435"/>
        <end position="456"/>
    </location>
</feature>
<feature type="compositionally biased region" description="Low complexity" evidence="5">
    <location>
        <begin position="1567"/>
        <end position="1578"/>
    </location>
</feature>
<feature type="compositionally biased region" description="Basic and acidic residues" evidence="5">
    <location>
        <begin position="1597"/>
        <end position="1619"/>
    </location>
</feature>
<feature type="region of interest" description="Disordered" evidence="5">
    <location>
        <begin position="1252"/>
        <end position="1272"/>
    </location>
</feature>
<feature type="compositionally biased region" description="Low complexity" evidence="5">
    <location>
        <begin position="1408"/>
        <end position="1419"/>
    </location>
</feature>
<feature type="compositionally biased region" description="Low complexity" evidence="5">
    <location>
        <begin position="1387"/>
        <end position="1401"/>
    </location>
</feature>
<dbReference type="GO" id="GO:0008521">
    <property type="term" value="F:acetyl-CoA transmembrane transporter activity"/>
    <property type="evidence" value="ECO:0007669"/>
    <property type="project" value="InterPro"/>
</dbReference>
<feature type="compositionally biased region" description="Polar residues" evidence="5">
    <location>
        <begin position="1180"/>
        <end position="1193"/>
    </location>
</feature>
<feature type="region of interest" description="Disordered" evidence="5">
    <location>
        <begin position="1"/>
        <end position="71"/>
    </location>
</feature>
<dbReference type="PANTHER" id="PTHR12778">
    <property type="entry name" value="SOLUTE CARRIER FAMILY 33 ACETYL-COA TRANSPORTER -RELATED"/>
    <property type="match status" value="1"/>
</dbReference>
<gene>
    <name evidence="8" type="ORF">ONZ51_g7691</name>
</gene>
<feature type="compositionally biased region" description="Polar residues" evidence="5">
    <location>
        <begin position="942"/>
        <end position="956"/>
    </location>
</feature>
<comment type="caution">
    <text evidence="8">The sequence shown here is derived from an EMBL/GenBank/DDBJ whole genome shotgun (WGS) entry which is preliminary data.</text>
</comment>
<dbReference type="GO" id="GO:0035348">
    <property type="term" value="P:acetyl-CoA transmembrane transport"/>
    <property type="evidence" value="ECO:0007669"/>
    <property type="project" value="InterPro"/>
</dbReference>
<feature type="compositionally biased region" description="Pro residues" evidence="5">
    <location>
        <begin position="639"/>
        <end position="651"/>
    </location>
</feature>
<name>A0AAD7TQV2_9APHY</name>
<evidence type="ECO:0000256" key="5">
    <source>
        <dbReference type="SAM" id="MobiDB-lite"/>
    </source>
</evidence>
<feature type="region of interest" description="Disordered" evidence="5">
    <location>
        <begin position="631"/>
        <end position="674"/>
    </location>
</feature>
<feature type="transmembrane region" description="Helical" evidence="6">
    <location>
        <begin position="186"/>
        <end position="204"/>
    </location>
</feature>
<evidence type="ECO:0000313" key="9">
    <source>
        <dbReference type="Proteomes" id="UP001215151"/>
    </source>
</evidence>
<feature type="compositionally biased region" description="Polar residues" evidence="5">
    <location>
        <begin position="1368"/>
        <end position="1377"/>
    </location>
</feature>
<dbReference type="InterPro" id="IPR004752">
    <property type="entry name" value="AmpG_permease/AT-1"/>
</dbReference>
<proteinExistence type="predicted"/>
<dbReference type="FunFam" id="1.20.1250.20:FF:000289">
    <property type="entry name" value="Acetyl-coenzyme A transporter 1"/>
    <property type="match status" value="1"/>
</dbReference>
<feature type="compositionally biased region" description="Basic and acidic residues" evidence="5">
    <location>
        <begin position="1516"/>
        <end position="1531"/>
    </location>
</feature>
<dbReference type="InterPro" id="IPR024371">
    <property type="entry name" value="AcetylCoA_trans_1-like"/>
</dbReference>
<feature type="region of interest" description="Disordered" evidence="5">
    <location>
        <begin position="749"/>
        <end position="771"/>
    </location>
</feature>
<feature type="transmembrane region" description="Helical" evidence="6">
    <location>
        <begin position="407"/>
        <end position="429"/>
    </location>
</feature>
<evidence type="ECO:0000256" key="2">
    <source>
        <dbReference type="ARBA" id="ARBA00022692"/>
    </source>
</evidence>
<dbReference type="Gene3D" id="3.30.1490.40">
    <property type="match status" value="1"/>
</dbReference>
<feature type="compositionally biased region" description="Basic and acidic residues" evidence="5">
    <location>
        <begin position="875"/>
        <end position="900"/>
    </location>
</feature>
<feature type="compositionally biased region" description="Polar residues" evidence="5">
    <location>
        <begin position="1551"/>
        <end position="1565"/>
    </location>
</feature>
<evidence type="ECO:0000256" key="6">
    <source>
        <dbReference type="SAM" id="Phobius"/>
    </source>
</evidence>
<feature type="region of interest" description="Disordered" evidence="5">
    <location>
        <begin position="1076"/>
        <end position="1096"/>
    </location>
</feature>
<feature type="transmembrane region" description="Helical" evidence="6">
    <location>
        <begin position="289"/>
        <end position="311"/>
    </location>
</feature>
<feature type="compositionally biased region" description="Pro residues" evidence="5">
    <location>
        <begin position="1466"/>
        <end position="1481"/>
    </location>
</feature>
<protein>
    <recommendedName>
        <fullName evidence="7">GYF domain-containing protein</fullName>
    </recommendedName>
</protein>
<dbReference type="SUPFAM" id="SSF55277">
    <property type="entry name" value="GYF domain"/>
    <property type="match status" value="1"/>
</dbReference>
<sequence>MTTTSPSSNRKPRRRQAKTQKSPAAVSESMPHPNKAHTTSLESIEVLPRTPLTSRAPRRGHAAWSPDEDGHADEVELSLLGEQERREAASDLTVEEEQAYLAQADGKRPFSARDKRAIVLLIILYLIQGFPLGLALGSVPFILREHLSYSEIAVFSLAGYPYSLKLLWSPIVDSVFFPSIGRRKSWILPMQMIIGTIMLIMSYYSEELMSNPGKHLYTLSAAFTSLVFFSATQDIAVDGWALTLLSEDNLAYASTCQTIGLNTGYLLSYTVFLALNSEDFAKKWGVPRLSLGTYLFFCAFMSFAVTIWLLFIKEDKESTTEDISIKAVYTTMWQICKLRHVQILLIVHLTAKIGWQANDAVTQLKMVEKGLGREDLAVTVLIDFPFQIVGGWLAGKWSRGDKPLRPWTYAFWPRLALTFLFTLMVYWFPTPPISTGFFVLLVTATIAQSFAGTIQFGGISAFHTRISDPVVGGTYMTLLNTFTNLGGTWPRYFVLKGVDWFSVAKCHIKDADVIVPGMGKFLLRNKTTDDCTTAQECVSEHGKSACAALGGDCVTEQDGYYIVSAICMGFGILSVLFFLIPTARKLQVCALRTLTSEPELASTPLSTHSATHYTSKMTTTTMHFGPEWMRTKQGSARPAPSPPLANSPAPPGNSTYSALVTPATNPPPEGRDVAHPFRYSKEEMLRIYKEGGGRGGLGLEVERWEGIVREIGYEPVGLKEMSEAEKKLFAGPLNSEVRRRQSTDFLSPLNTTGLGERPKLNHAGSGAGSPMRERIGSFMGRRRDSTGNVTIPRTASSKSLIVGAAVVEDQAPLTIPRKLSLSNMQGGLMSPREGALPSPRVRVGHTPGFDGVLSETWSARRRNAELNKAGNGLNKPDKEGDGDTKGLESKEQDEPSRDPQKNGGPGGGTSSETGTVNGTGGGGSATAANQLNGELEKLSIGGQPNNTAPAPANTSKPPGLEDLSSVEWSYLDPQGNVQGPFRADLMQRWHNEGYFTPDLLMKRTHLDTEWTPVRELVRRAGDQPIFLTPLVHTVAPPGLNRRLDTLVDGGIPERNQHSPYQPVPTRTLRSSTLDSYLANGSESPSSSFGGRFTNGSPDPAVFENRIGGQLAFGQVAESRMPFASGPQQRRATLNESVDPMFGNRGFGGLGAGRTPGVDGMAFGGENPSVFNDSPFGPRTVQDTGALNGHASSASLNGADIGPIGGIHSNQGTPSRVLNRDAFSKPLDELHGGTFSNSSSPFISNAQAFPQTPLSHYAGQDSRSLHSMTPISDRQSISSLPFSHQLQQPFGQNPSFANAQSPWIAQEGPAFRRPGPFDPVHPTASNTFVAPQIAPSQSFGRGTPGGIATEQSPWQAPVQPAPANDPWGTATSSLTAANLGQHDEQQRQAELQQQQQQQQQPQVSPKVDASQPEPAASPAEEPQPQPSPSPVATAPSVPSPTEPVAPQKTRRKSSAQAAQASPQAPKVTPPVPAPKPPSPAPVSAPGAEQKPAWAVDEEKKAKAALNLREIQEAEAKKLEARKAAERERERAARAAASAQPDDFQPFTASWGLPTSQAGARNTNATKETPASSPFAAPSPTTAPPVWTNAAKAPVAKKTMKEIQEEEERRKKLAAAKEKETMAVAARRGYAETTTKPAAPAPQVGGAWTTVGAGGKASAAAVAAARPAATPATTAKAVPAAPAAASPTPVARTAAAATPRPAAVALKATPSKEESNIAPGPSLEFLKWLGDSLKGLNSSVNLEEITSMLLSFPLDPDQSTMEIISDLIYASSTTLDGRRFAAEFVSKRKADATSRPKGANASSASSKPISIADVVKAQPKPAQNEWGGFKVVNKKKKGGRA</sequence>
<keyword evidence="4 6" id="KW-0472">Membrane</keyword>
<feature type="region of interest" description="Disordered" evidence="5">
    <location>
        <begin position="1333"/>
        <end position="1497"/>
    </location>
</feature>
<feature type="transmembrane region" description="Helical" evidence="6">
    <location>
        <begin position="117"/>
        <end position="143"/>
    </location>
</feature>
<dbReference type="PANTHER" id="PTHR12778:SF9">
    <property type="entry name" value="ACETYL-COENZYME A TRANSPORTER 1"/>
    <property type="match status" value="1"/>
</dbReference>
<keyword evidence="3 6" id="KW-1133">Transmembrane helix</keyword>
<feature type="transmembrane region" description="Helical" evidence="6">
    <location>
        <begin position="559"/>
        <end position="580"/>
    </location>
</feature>
<dbReference type="SMART" id="SM00444">
    <property type="entry name" value="GYF"/>
    <property type="match status" value="1"/>
</dbReference>
<dbReference type="PROSITE" id="PS50829">
    <property type="entry name" value="GYF"/>
    <property type="match status" value="1"/>
</dbReference>
<evidence type="ECO:0000259" key="7">
    <source>
        <dbReference type="PROSITE" id="PS50829"/>
    </source>
</evidence>
<feature type="domain" description="GYF" evidence="7">
    <location>
        <begin position="965"/>
        <end position="1021"/>
    </location>
</feature>
<organism evidence="8 9">
    <name type="scientific">Trametes cubensis</name>
    <dbReference type="NCBI Taxonomy" id="1111947"/>
    <lineage>
        <taxon>Eukaryota</taxon>
        <taxon>Fungi</taxon>
        <taxon>Dikarya</taxon>
        <taxon>Basidiomycota</taxon>
        <taxon>Agaricomycotina</taxon>
        <taxon>Agaricomycetes</taxon>
        <taxon>Polyporales</taxon>
        <taxon>Polyporaceae</taxon>
        <taxon>Trametes</taxon>
    </lineage>
</organism>
<comment type="subcellular location">
    <subcellularLocation>
        <location evidence="1">Membrane</location>
        <topology evidence="1">Multi-pass membrane protein</topology>
    </subcellularLocation>
</comment>
<dbReference type="InterPro" id="IPR036259">
    <property type="entry name" value="MFS_trans_sf"/>
</dbReference>
<dbReference type="Pfam" id="PF13000">
    <property type="entry name" value="Acatn"/>
    <property type="match status" value="2"/>
</dbReference>
<feature type="region of interest" description="Disordered" evidence="5">
    <location>
        <begin position="1171"/>
        <end position="1193"/>
    </location>
</feature>
<dbReference type="CDD" id="cd00072">
    <property type="entry name" value="GYF"/>
    <property type="match status" value="1"/>
</dbReference>
<dbReference type="SUPFAM" id="SSF103473">
    <property type="entry name" value="MFS general substrate transporter"/>
    <property type="match status" value="1"/>
</dbReference>
<feature type="region of interest" description="Disordered" evidence="5">
    <location>
        <begin position="824"/>
        <end position="963"/>
    </location>
</feature>
<feature type="region of interest" description="Disordered" evidence="5">
    <location>
        <begin position="1785"/>
        <end position="1805"/>
    </location>
</feature>
<dbReference type="EMBL" id="JAPEVG010000212">
    <property type="protein sequence ID" value="KAJ8473715.1"/>
    <property type="molecule type" value="Genomic_DNA"/>
</dbReference>
<keyword evidence="2 6" id="KW-0812">Transmembrane</keyword>
<feature type="transmembrane region" description="Helical" evidence="6">
    <location>
        <begin position="257"/>
        <end position="277"/>
    </location>
</feature>
<evidence type="ECO:0000256" key="1">
    <source>
        <dbReference type="ARBA" id="ARBA00004141"/>
    </source>
</evidence>
<feature type="transmembrane region" description="Helical" evidence="6">
    <location>
        <begin position="376"/>
        <end position="395"/>
    </location>
</feature>
<evidence type="ECO:0000313" key="8">
    <source>
        <dbReference type="EMBL" id="KAJ8473715.1"/>
    </source>
</evidence>
<keyword evidence="9" id="KW-1185">Reference proteome</keyword>
<dbReference type="InterPro" id="IPR003169">
    <property type="entry name" value="GYF"/>
</dbReference>
<dbReference type="Pfam" id="PF02213">
    <property type="entry name" value="GYF"/>
    <property type="match status" value="1"/>
</dbReference>
<dbReference type="InterPro" id="IPR035445">
    <property type="entry name" value="GYF-like_dom_sf"/>
</dbReference>
<dbReference type="GO" id="GO:0016020">
    <property type="term" value="C:membrane"/>
    <property type="evidence" value="ECO:0007669"/>
    <property type="project" value="UniProtKB-SubCell"/>
</dbReference>